<dbReference type="Gene3D" id="3.40.50.10810">
    <property type="entry name" value="Tandem AAA-ATPase domain"/>
    <property type="match status" value="1"/>
</dbReference>
<reference evidence="1 2" key="1">
    <citation type="submission" date="2019-05" db="EMBL/GenBank/DDBJ databases">
        <title>Genome sequence of Moorella thermoacetica ATCC 33924.</title>
        <authorList>
            <person name="Poehlein A."/>
            <person name="Bengelsdorf F.R."/>
            <person name="Duerre P."/>
            <person name="Daniel R."/>
        </authorList>
    </citation>
    <scope>NUCLEOTIDE SEQUENCE [LARGE SCALE GENOMIC DNA]</scope>
    <source>
        <strain evidence="1 2">ATCC 33924</strain>
    </source>
</reference>
<name>A0ABY3N253_NEOTH</name>
<gene>
    <name evidence="1" type="primary">rapA_3</name>
    <name evidence="1" type="ORF">MTAT_29050</name>
</gene>
<sequence>MAGLLLKELKYRGLVSRTLIIVPGHLKDQWLREMKERFQERFIIVIFKDEHHIVLLGKI</sequence>
<organism evidence="1 2">
    <name type="scientific">Neomoorella thermoacetica</name>
    <name type="common">Clostridium thermoaceticum</name>
    <dbReference type="NCBI Taxonomy" id="1525"/>
    <lineage>
        <taxon>Bacteria</taxon>
        <taxon>Bacillati</taxon>
        <taxon>Bacillota</taxon>
        <taxon>Clostridia</taxon>
        <taxon>Neomoorellales</taxon>
        <taxon>Neomoorellaceae</taxon>
        <taxon>Neomoorella</taxon>
    </lineage>
</organism>
<dbReference type="InterPro" id="IPR038718">
    <property type="entry name" value="SNF2-like_sf"/>
</dbReference>
<dbReference type="Proteomes" id="UP000322283">
    <property type="component" value="Unassembled WGS sequence"/>
</dbReference>
<comment type="caution">
    <text evidence="1">The sequence shown here is derived from an EMBL/GenBank/DDBJ whole genome shotgun (WGS) entry which is preliminary data.</text>
</comment>
<dbReference type="EMBL" id="VCDX01000019">
    <property type="protein sequence ID" value="TYL07353.1"/>
    <property type="molecule type" value="Genomic_DNA"/>
</dbReference>
<protein>
    <submittedName>
        <fullName evidence="1">RNA polymerase-associated protein RapA</fullName>
        <ecNumber evidence="1">3.6.4.-</ecNumber>
    </submittedName>
</protein>
<keyword evidence="2" id="KW-1185">Reference proteome</keyword>
<dbReference type="InterPro" id="IPR027417">
    <property type="entry name" value="P-loop_NTPase"/>
</dbReference>
<proteinExistence type="predicted"/>
<dbReference type="RefSeq" id="WP_069587900.1">
    <property type="nucleotide sequence ID" value="NZ_CP017019.1"/>
</dbReference>
<evidence type="ECO:0000313" key="2">
    <source>
        <dbReference type="Proteomes" id="UP000322283"/>
    </source>
</evidence>
<dbReference type="EC" id="3.6.4.-" evidence="1"/>
<keyword evidence="1" id="KW-0378">Hydrolase</keyword>
<evidence type="ECO:0000313" key="1">
    <source>
        <dbReference type="EMBL" id="TYL07353.1"/>
    </source>
</evidence>
<dbReference type="SUPFAM" id="SSF52540">
    <property type="entry name" value="P-loop containing nucleoside triphosphate hydrolases"/>
    <property type="match status" value="1"/>
</dbReference>
<accession>A0ABY3N253</accession>
<dbReference type="GO" id="GO:0016787">
    <property type="term" value="F:hydrolase activity"/>
    <property type="evidence" value="ECO:0007669"/>
    <property type="project" value="UniProtKB-KW"/>
</dbReference>